<feature type="transmembrane region" description="Helical" evidence="2">
    <location>
        <begin position="547"/>
        <end position="565"/>
    </location>
</feature>
<reference evidence="6" key="1">
    <citation type="submission" date="2022-11" db="UniProtKB">
        <authorList>
            <consortium name="WormBaseParasite"/>
        </authorList>
    </citation>
    <scope>IDENTIFICATION</scope>
</reference>
<evidence type="ECO:0000256" key="1">
    <source>
        <dbReference type="SAM" id="MobiDB-lite"/>
    </source>
</evidence>
<feature type="signal peptide" evidence="3">
    <location>
        <begin position="1"/>
        <end position="27"/>
    </location>
</feature>
<dbReference type="WBParaSite" id="PgR064_g012_t05">
    <property type="protein sequence ID" value="PgR064_g012_t05"/>
    <property type="gene ID" value="PgR064_g012"/>
</dbReference>
<dbReference type="InterPro" id="IPR006621">
    <property type="entry name" value="Nose-resist-to-fluoxetine_N"/>
</dbReference>
<feature type="transmembrane region" description="Helical" evidence="2">
    <location>
        <begin position="470"/>
        <end position="491"/>
    </location>
</feature>
<keyword evidence="5" id="KW-1185">Reference proteome</keyword>
<feature type="transmembrane region" description="Helical" evidence="2">
    <location>
        <begin position="779"/>
        <end position="799"/>
    </location>
</feature>
<dbReference type="PANTHER" id="PTHR11161">
    <property type="entry name" value="O-ACYLTRANSFERASE"/>
    <property type="match status" value="1"/>
</dbReference>
<organism evidence="5 6">
    <name type="scientific">Parascaris univalens</name>
    <name type="common">Nematode worm</name>
    <dbReference type="NCBI Taxonomy" id="6257"/>
    <lineage>
        <taxon>Eukaryota</taxon>
        <taxon>Metazoa</taxon>
        <taxon>Ecdysozoa</taxon>
        <taxon>Nematoda</taxon>
        <taxon>Chromadorea</taxon>
        <taxon>Rhabditida</taxon>
        <taxon>Spirurina</taxon>
        <taxon>Ascaridomorpha</taxon>
        <taxon>Ascaridoidea</taxon>
        <taxon>Ascarididae</taxon>
        <taxon>Parascaris</taxon>
    </lineage>
</organism>
<feature type="domain" description="Nose resistant-to-fluoxetine protein N-terminal" evidence="4">
    <location>
        <begin position="268"/>
        <end position="452"/>
    </location>
</feature>
<dbReference type="Pfam" id="PF20146">
    <property type="entry name" value="NRF"/>
    <property type="match status" value="1"/>
</dbReference>
<keyword evidence="2" id="KW-0472">Membrane</keyword>
<keyword evidence="2" id="KW-1133">Transmembrane helix</keyword>
<proteinExistence type="predicted"/>
<feature type="transmembrane region" description="Helical" evidence="2">
    <location>
        <begin position="881"/>
        <end position="899"/>
    </location>
</feature>
<feature type="transmembrane region" description="Helical" evidence="2">
    <location>
        <begin position="640"/>
        <end position="661"/>
    </location>
</feature>
<keyword evidence="2" id="KW-0812">Transmembrane</keyword>
<evidence type="ECO:0000313" key="6">
    <source>
        <dbReference type="WBParaSite" id="PgR064_g012_t05"/>
    </source>
</evidence>
<evidence type="ECO:0000259" key="4">
    <source>
        <dbReference type="SMART" id="SM00703"/>
    </source>
</evidence>
<protein>
    <submittedName>
        <fullName evidence="6">Acyltransferase 3 domain-containing protein</fullName>
    </submittedName>
</protein>
<dbReference type="InterPro" id="IPR052728">
    <property type="entry name" value="O2_lipid_transport_reg"/>
</dbReference>
<keyword evidence="3" id="KW-0732">Signal</keyword>
<accession>A0A915BVZ3</accession>
<evidence type="ECO:0000313" key="5">
    <source>
        <dbReference type="Proteomes" id="UP000887569"/>
    </source>
</evidence>
<feature type="transmembrane region" description="Helical" evidence="2">
    <location>
        <begin position="585"/>
        <end position="612"/>
    </location>
</feature>
<feature type="transmembrane region" description="Helical" evidence="2">
    <location>
        <begin position="852"/>
        <end position="869"/>
    </location>
</feature>
<evidence type="ECO:0000256" key="3">
    <source>
        <dbReference type="SAM" id="SignalP"/>
    </source>
</evidence>
<feature type="region of interest" description="Disordered" evidence="1">
    <location>
        <begin position="374"/>
        <end position="404"/>
    </location>
</feature>
<sequence length="1008" mass="115172">VAPIQHRFLSLRMYFCFIVSFLLPTSALRDDHFMPELVQVGDSLHFVKGSNPLLVPEVPEVPEVHGRSAARLFEHLDNSEKPTPLGVTALKNDGFGEQSDESPEDFIHSFDSSEQIQGILAGISDTGSYEIFNSHLQVEDSNRLVESVNFGSKLTGASRWLMKRRHRNRRNFDGFQQGEIQSEKDDTDWYPNFSEAERGEIGENSILAGMIAEFMADSQMQLVVDLDLFRTLFADPRDRFDGSVKTGDDSYVRQLLSYLEPLKEYDISAPCLADIGYFLWSAIEYARSIRESNCLNCSCDGRAHDTKQHQWIFNVVDALGKVPAGILGGNNLWIGSWSACRRISVIKNRQGQRWNGQYCMARFQPFNKDNPLKNIGSSDVPDPTAQCRQSTTVRNSSSNEEEDDNKCFDLIPLLNYGLCTPDSCTAYDTKKIIDFIYKSAEALIGREVVCNVDIVCRNDLPESQMSHDKMSMTVLFFLIFIVILMTFSTLYDCIVYQKELITAADQEAFYDEQNWFVKVLLSFSLYTNGKSILKTDRGAKQIHCLHGTRVLSMFWIILGHTYYYVVTSLTVDNLLPTIIAFPQKFLNLIIVQAPLAVDSFFYLSGMLTSYLFMEKFKIEAAKGKSIFAADMWSLFYIHRYIRLTPIYLVIMILDVTLFTYISDGPFWRSIEANYCRKSWWTNLIYLNNFLLQDTEICMGWTWYLANDMQFHFFAPIFLILFYKSGILGIAACIAVIFASSLVHLTIVLVNDYPPAPILTADLQIVKVLETYWPDVYVKPYIRCAPYIAGMIVGFSLYKCGLHPVIAKWKIALGWTISIIFGFCSVFSLYDYARTGEISEWMRVGYVLLGRNGYALSLAWVTFACATGYGGPINSFLSWRAWIPLSRITFCAYLIHPVLLQIYNFSRPHPFHFTTVYQMLYLFAVAIVMAYFTGFFLSLAFEVPVSIIEALAVNKIMTKLRRRKPKKIITKEDDFTSPENRVEVKLIIGETSEKRLLDLERQQNGNSEN</sequence>
<evidence type="ECO:0000256" key="2">
    <source>
        <dbReference type="SAM" id="Phobius"/>
    </source>
</evidence>
<dbReference type="Proteomes" id="UP000887569">
    <property type="component" value="Unplaced"/>
</dbReference>
<dbReference type="SMART" id="SM00703">
    <property type="entry name" value="NRF"/>
    <property type="match status" value="1"/>
</dbReference>
<dbReference type="AlphaFoldDB" id="A0A915BVZ3"/>
<feature type="transmembrane region" description="Helical" evidence="2">
    <location>
        <begin position="729"/>
        <end position="749"/>
    </location>
</feature>
<feature type="transmembrane region" description="Helical" evidence="2">
    <location>
        <begin position="919"/>
        <end position="952"/>
    </location>
</feature>
<feature type="transmembrane region" description="Helical" evidence="2">
    <location>
        <begin position="700"/>
        <end position="722"/>
    </location>
</feature>
<dbReference type="PANTHER" id="PTHR11161:SF65">
    <property type="entry name" value="NOSE RESISTANT TO FLUOXETINE PROTEIN 6"/>
    <property type="match status" value="1"/>
</dbReference>
<dbReference type="InterPro" id="IPR002656">
    <property type="entry name" value="Acyl_transf_3_dom"/>
</dbReference>
<dbReference type="Pfam" id="PF01757">
    <property type="entry name" value="Acyl_transf_3"/>
    <property type="match status" value="1"/>
</dbReference>
<feature type="transmembrane region" description="Helical" evidence="2">
    <location>
        <begin position="811"/>
        <end position="832"/>
    </location>
</feature>
<dbReference type="GO" id="GO:0016747">
    <property type="term" value="F:acyltransferase activity, transferring groups other than amino-acyl groups"/>
    <property type="evidence" value="ECO:0007669"/>
    <property type="project" value="InterPro"/>
</dbReference>
<name>A0A915BVZ3_PARUN</name>
<feature type="chain" id="PRO_5036689051" evidence="3">
    <location>
        <begin position="28"/>
        <end position="1008"/>
    </location>
</feature>
<feature type="compositionally biased region" description="Polar residues" evidence="1">
    <location>
        <begin position="386"/>
        <end position="398"/>
    </location>
</feature>